<feature type="region of interest" description="Disordered" evidence="13">
    <location>
        <begin position="193"/>
        <end position="266"/>
    </location>
</feature>
<dbReference type="EMBL" id="AHAT01034251">
    <property type="status" value="NOT_ANNOTATED_CDS"/>
    <property type="molecule type" value="Genomic_DNA"/>
</dbReference>
<dbReference type="EMBL" id="AHAT01034252">
    <property type="status" value="NOT_ANNOTATED_CDS"/>
    <property type="molecule type" value="Genomic_DNA"/>
</dbReference>
<dbReference type="FunFam" id="3.30.160.60:FF:000965">
    <property type="entry name" value="Neurotrophin receptor-interacting factor homolog"/>
    <property type="match status" value="1"/>
</dbReference>
<feature type="region of interest" description="Disordered" evidence="13">
    <location>
        <begin position="405"/>
        <end position="430"/>
    </location>
</feature>
<evidence type="ECO:0000256" key="7">
    <source>
        <dbReference type="ARBA" id="ARBA00022833"/>
    </source>
</evidence>
<keyword evidence="6 12" id="KW-0863">Zinc-finger</keyword>
<dbReference type="Gene3D" id="3.30.160.60">
    <property type="entry name" value="Classic Zinc Finger"/>
    <property type="match status" value="5"/>
</dbReference>
<reference evidence="16" key="1">
    <citation type="submission" date="2011-12" db="EMBL/GenBank/DDBJ databases">
        <title>The Draft Genome of Lepisosteus oculatus.</title>
        <authorList>
            <consortium name="The Broad Institute Genome Assembly &amp; Analysis Group"/>
            <consortium name="Computational R&amp;D Group"/>
            <consortium name="and Sequencing Platform"/>
            <person name="Di Palma F."/>
            <person name="Alfoldi J."/>
            <person name="Johnson J."/>
            <person name="Berlin A."/>
            <person name="Gnerre S."/>
            <person name="Jaffe D."/>
            <person name="MacCallum I."/>
            <person name="Young S."/>
            <person name="Walker B.J."/>
            <person name="Lander E.S."/>
            <person name="Lindblad-Toh K."/>
        </authorList>
    </citation>
    <scope>NUCLEOTIDE SEQUENCE [LARGE SCALE GENOMIC DNA]</scope>
</reference>
<dbReference type="GO" id="GO:0005634">
    <property type="term" value="C:nucleus"/>
    <property type="evidence" value="ECO:0000318"/>
    <property type="project" value="GO_Central"/>
</dbReference>
<feature type="compositionally biased region" description="Basic and acidic residues" evidence="13">
    <location>
        <begin position="354"/>
        <end position="378"/>
    </location>
</feature>
<dbReference type="GeneTree" id="ENSGT01150000286953"/>
<keyword evidence="10" id="KW-0804">Transcription</keyword>
<feature type="region of interest" description="Disordered" evidence="13">
    <location>
        <begin position="99"/>
        <end position="131"/>
    </location>
</feature>
<dbReference type="Bgee" id="ENSLOCG00000008306">
    <property type="expression patterns" value="Expressed in heart and 10 other cell types or tissues"/>
</dbReference>
<dbReference type="FunCoup" id="W5MNY2">
    <property type="interactions" value="2"/>
</dbReference>
<dbReference type="InParanoid" id="W5MNY2"/>
<dbReference type="GO" id="GO:0006357">
    <property type="term" value="P:regulation of transcription by RNA polymerase II"/>
    <property type="evidence" value="ECO:0000318"/>
    <property type="project" value="GO_Central"/>
</dbReference>
<dbReference type="OrthoDB" id="6077919at2759"/>
<dbReference type="InterPro" id="IPR036236">
    <property type="entry name" value="Znf_C2H2_sf"/>
</dbReference>
<dbReference type="Proteomes" id="UP000018468">
    <property type="component" value="Linkage group LG14"/>
</dbReference>
<dbReference type="PANTHER" id="PTHR24394">
    <property type="entry name" value="ZINC FINGER PROTEIN"/>
    <property type="match status" value="1"/>
</dbReference>
<evidence type="ECO:0000259" key="14">
    <source>
        <dbReference type="PROSITE" id="PS50157"/>
    </source>
</evidence>
<protein>
    <submittedName>
        <fullName evidence="15">Zinc finger protein 629-like</fullName>
    </submittedName>
</protein>
<dbReference type="FunFam" id="3.30.160.60:FF:000110">
    <property type="entry name" value="Zinc finger protein-like"/>
    <property type="match status" value="1"/>
</dbReference>
<keyword evidence="4" id="KW-0479">Metal-binding</keyword>
<evidence type="ECO:0000256" key="1">
    <source>
        <dbReference type="ARBA" id="ARBA00003767"/>
    </source>
</evidence>
<dbReference type="FunFam" id="3.30.160.60:FF:000446">
    <property type="entry name" value="Zinc finger protein"/>
    <property type="match status" value="1"/>
</dbReference>
<keyword evidence="8" id="KW-0805">Transcription regulation</keyword>
<dbReference type="Pfam" id="PF00096">
    <property type="entry name" value="zf-C2H2"/>
    <property type="match status" value="4"/>
</dbReference>
<dbReference type="GO" id="GO:0000977">
    <property type="term" value="F:RNA polymerase II transcription regulatory region sequence-specific DNA binding"/>
    <property type="evidence" value="ECO:0000318"/>
    <property type="project" value="GO_Central"/>
</dbReference>
<evidence type="ECO:0000256" key="12">
    <source>
        <dbReference type="PROSITE-ProRule" id="PRU00042"/>
    </source>
</evidence>
<evidence type="ECO:0000256" key="4">
    <source>
        <dbReference type="ARBA" id="ARBA00022723"/>
    </source>
</evidence>
<sequence length="579" mass="64386">MADSIAAFQTRLASVMEVLLNAAVSEITDLVECSFSAFRVEIAHYKKENQALKLRLLFSGCESGADRGDRVSPAGHAARSASRGRVGVRVCEDSALGETGAGRQAQHCRPRDAEEQAPEESADLTELPPDSVPEEMLDLEAVIIKEESTATEEPRPDSLLVKEERPEEDSAHSDLWAAPGRRAVEACAPVAPGERAPIAQPPCEWERGSQPTVPDREEQHRSRRCAEGLGGAESESVAQELRPLGSNLRPDGLHTPEKSTGRSSEMGFISTQGHSTEGRNELDSCDIVEQDTDFQSVYTIENETQTQFVQIKEESTNRNRPASCLCSDYTNPGICMLDSIHIKDETEPQSAHSVAERSELDHNEWQRQRGDSESREEQPMYVIKKNLSQDLEMILRPLSGTVGSPSLQCGGPSSALTPVPVREDSAETSGHTQGHNLCVLCGRTFRTPHSLKGHQRIHTGERPYPCTMCGKTFSYIQNLKVHQRIHTGERPYCCTYCGKTFRQFANHKKHVHIHTGERPYPCAQCAKRFKHLADLKVHQRTHSGERPYGCAQCGKTFTHPHSLKLHWEVHSRERQYSCT</sequence>
<feature type="domain" description="C2H2-type" evidence="14">
    <location>
        <begin position="520"/>
        <end position="547"/>
    </location>
</feature>
<evidence type="ECO:0000256" key="3">
    <source>
        <dbReference type="ARBA" id="ARBA00006991"/>
    </source>
</evidence>
<reference evidence="15" key="2">
    <citation type="submission" date="2025-08" db="UniProtKB">
        <authorList>
            <consortium name="Ensembl"/>
        </authorList>
    </citation>
    <scope>IDENTIFICATION</scope>
</reference>
<dbReference type="GO" id="GO:0008270">
    <property type="term" value="F:zinc ion binding"/>
    <property type="evidence" value="ECO:0007669"/>
    <property type="project" value="UniProtKB-KW"/>
</dbReference>
<keyword evidence="16" id="KW-1185">Reference proteome</keyword>
<accession>W5MNY2</accession>
<evidence type="ECO:0000256" key="6">
    <source>
        <dbReference type="ARBA" id="ARBA00022771"/>
    </source>
</evidence>
<comment type="subcellular location">
    <subcellularLocation>
        <location evidence="2">Nucleus</location>
    </subcellularLocation>
</comment>
<keyword evidence="11" id="KW-0539">Nucleus</keyword>
<feature type="domain" description="C2H2-type" evidence="14">
    <location>
        <begin position="492"/>
        <end position="519"/>
    </location>
</feature>
<feature type="domain" description="C2H2-type" evidence="14">
    <location>
        <begin position="436"/>
        <end position="463"/>
    </location>
</feature>
<dbReference type="PANTHER" id="PTHR24394:SF29">
    <property type="entry name" value="MYONEURIN"/>
    <property type="match status" value="1"/>
</dbReference>
<comment type="similarity">
    <text evidence="3">Belongs to the krueppel C2H2-type zinc-finger protein family.</text>
</comment>
<proteinExistence type="inferred from homology"/>
<dbReference type="eggNOG" id="KOG1721">
    <property type="taxonomic scope" value="Eukaryota"/>
</dbReference>
<evidence type="ECO:0000256" key="8">
    <source>
        <dbReference type="ARBA" id="ARBA00023015"/>
    </source>
</evidence>
<dbReference type="SUPFAM" id="SSF57667">
    <property type="entry name" value="beta-beta-alpha zinc fingers"/>
    <property type="match status" value="3"/>
</dbReference>
<feature type="compositionally biased region" description="Basic and acidic residues" evidence="13">
    <location>
        <begin position="214"/>
        <end position="226"/>
    </location>
</feature>
<keyword evidence="5" id="KW-0677">Repeat</keyword>
<dbReference type="PROSITE" id="PS00028">
    <property type="entry name" value="ZINC_FINGER_C2H2_1"/>
    <property type="match status" value="5"/>
</dbReference>
<feature type="region of interest" description="Disordered" evidence="13">
    <location>
        <begin position="346"/>
        <end position="378"/>
    </location>
</feature>
<dbReference type="OMA" id="FRVEIAH"/>
<feature type="region of interest" description="Disordered" evidence="13">
    <location>
        <begin position="145"/>
        <end position="172"/>
    </location>
</feature>
<dbReference type="InterPro" id="IPR013087">
    <property type="entry name" value="Znf_C2H2_type"/>
</dbReference>
<organism evidence="15 16">
    <name type="scientific">Lepisosteus oculatus</name>
    <name type="common">Spotted gar</name>
    <dbReference type="NCBI Taxonomy" id="7918"/>
    <lineage>
        <taxon>Eukaryota</taxon>
        <taxon>Metazoa</taxon>
        <taxon>Chordata</taxon>
        <taxon>Craniata</taxon>
        <taxon>Vertebrata</taxon>
        <taxon>Euteleostomi</taxon>
        <taxon>Actinopterygii</taxon>
        <taxon>Neopterygii</taxon>
        <taxon>Holostei</taxon>
        <taxon>Semionotiformes</taxon>
        <taxon>Lepisosteidae</taxon>
        <taxon>Lepisosteus</taxon>
    </lineage>
</organism>
<evidence type="ECO:0000256" key="10">
    <source>
        <dbReference type="ARBA" id="ARBA00023163"/>
    </source>
</evidence>
<reference evidence="15" key="3">
    <citation type="submission" date="2025-09" db="UniProtKB">
        <authorList>
            <consortium name="Ensembl"/>
        </authorList>
    </citation>
    <scope>IDENTIFICATION</scope>
</reference>
<feature type="compositionally biased region" description="Basic and acidic residues" evidence="13">
    <location>
        <begin position="251"/>
        <end position="260"/>
    </location>
</feature>
<dbReference type="FunFam" id="3.30.160.60:FF:000771">
    <property type="entry name" value="zinc finger protein 648"/>
    <property type="match status" value="1"/>
</dbReference>
<dbReference type="SMART" id="SM00355">
    <property type="entry name" value="ZnF_C2H2"/>
    <property type="match status" value="5"/>
</dbReference>
<evidence type="ECO:0000256" key="2">
    <source>
        <dbReference type="ARBA" id="ARBA00004123"/>
    </source>
</evidence>
<evidence type="ECO:0000256" key="5">
    <source>
        <dbReference type="ARBA" id="ARBA00022737"/>
    </source>
</evidence>
<evidence type="ECO:0000313" key="16">
    <source>
        <dbReference type="Proteomes" id="UP000018468"/>
    </source>
</evidence>
<name>W5MNY2_LEPOC</name>
<dbReference type="PROSITE" id="PS50157">
    <property type="entry name" value="ZINC_FINGER_C2H2_2"/>
    <property type="match status" value="5"/>
</dbReference>
<comment type="function">
    <text evidence="1">May be involved in transcriptional regulation.</text>
</comment>
<dbReference type="Ensembl" id="ENSLOCT00000010103.1">
    <property type="protein sequence ID" value="ENSLOCP00000010091.1"/>
    <property type="gene ID" value="ENSLOCG00000008306.1"/>
</dbReference>
<dbReference type="GeneID" id="102687504"/>
<evidence type="ECO:0000313" key="15">
    <source>
        <dbReference type="Ensembl" id="ENSLOCP00000010091.1"/>
    </source>
</evidence>
<evidence type="ECO:0000256" key="13">
    <source>
        <dbReference type="SAM" id="MobiDB-lite"/>
    </source>
</evidence>
<keyword evidence="9" id="KW-0238">DNA-binding</keyword>
<dbReference type="STRING" id="7918.ENSLOCP00000010091"/>
<dbReference type="HOGENOM" id="CLU_470861_0_0_1"/>
<evidence type="ECO:0000256" key="11">
    <source>
        <dbReference type="ARBA" id="ARBA00023242"/>
    </source>
</evidence>
<dbReference type="GO" id="GO:0000981">
    <property type="term" value="F:DNA-binding transcription factor activity, RNA polymerase II-specific"/>
    <property type="evidence" value="ECO:0000318"/>
    <property type="project" value="GO_Central"/>
</dbReference>
<feature type="domain" description="C2H2-type" evidence="14">
    <location>
        <begin position="464"/>
        <end position="491"/>
    </location>
</feature>
<dbReference type="KEGG" id="loc:102687504"/>
<feature type="domain" description="C2H2-type" evidence="14">
    <location>
        <begin position="548"/>
        <end position="575"/>
    </location>
</feature>
<dbReference type="AlphaFoldDB" id="W5MNY2"/>
<evidence type="ECO:0000256" key="9">
    <source>
        <dbReference type="ARBA" id="ARBA00023125"/>
    </source>
</evidence>
<keyword evidence="7" id="KW-0862">Zinc</keyword>
<dbReference type="FunFam" id="3.30.160.60:FF:002343">
    <property type="entry name" value="Zinc finger protein 33A"/>
    <property type="match status" value="1"/>
</dbReference>